<protein>
    <submittedName>
        <fullName evidence="2">Uncharacterized protein</fullName>
    </submittedName>
</protein>
<dbReference type="Pfam" id="PF13884">
    <property type="entry name" value="Peptidase_S74"/>
    <property type="match status" value="1"/>
</dbReference>
<sequence length="1632" mass="178506">MIILYDKNKTNGFNRNDLVLHNVTKCDVTWEKNGQFQIDLVYPIIQGDTAWQQIVKGAIIKCPVAYQQDQLFRLNTPSKKMDENSGYFYLEITGYHITYDLNDNFLEDVRPTQKSGIEAGRYILANTQYSHPFRWVGDITDINTAYYIRKNPINALIGDDDNSYLSRWGGELVRDNFNIGMYKQAGQNRGIVIRYSKNLTGFEQTGDDSNLMTRCLPYCTIDTSSTDTTGTTTTAETNTDEDLKPVLKLPEKYIDSPLISNYSHPYVKAVEVQLTTDQQKLTDEQKYTVMRNYVADLYSNKHVDVPVYSYSVNFIDLANTEEYKEYAILEEVKPYDYVTVKALDVDVIAELVGYTFNSLIKQYNTLTLGNIQNDIIRHNQKSLFQISKQNEQSIRILQAQMQDVPNSMLDIVTQTTSGGNNLFDHSILEDKYTSEWTNNGASVVSDNTLHDTDKVWELPAGANVTKQDIILNPDSYKGQQLTFSLSAKYSGLDITYDSSLGAVSSAKLGSISIKYKKCLANSIAGNWITNGNTGIITDYIPIDAGKAFTISNSEGYAYKLLAYDSSYNFVEDFTSSTSTPNYPFIRVEIDKSNMYPESITGFSIYENTEREFQDVAYLYADSVSSDWKVCSTTFALATANSSDVITHVNFTASNEDSSGTIYVAGFMLNTGTVRSDYSQSSNDTVQTLRVHEVITDYVQSKKADIDNLHAALITVDDLQAKSVEVDNLKASVGEFINLDTNTLKAQIITANNIKTGTITADSGIIATGAIQTAQIADGSVTDEKVVSMTANKLTAGEIDASKIEVINLNCASLTVGTINGQQISKGAITIDKLESSIGTAIESAQGKSKNFYGADIPSNPSKGDLWMKPVDGGIKPQQWDGSSWVDMTDITAIKAQEGLNNLSVGVNNLIRNGDFSQGVKPGTTAPYYWGFWGPESPEVFGSQGVAPYNLPRTLYIGHRTVNSGISQDVTNFVKPNTTYTVLFSSHKEGVDNVYTQIEYYDSNSTYLSDNVFSYNYSIPDTLQCFTFTTPSNFGKALFAHGGTAQIWQSGYLTTLGNVTLVEGNKAPSGWVPNLADMEDASFLRTGTINADRIGANSITADKLVAGSITSASGVIGALDAGAITTGVINAERLGAETITTDKIYCNGSLNNVALNVNVNYSSGTQSSGGMCAQGHLSTGVWGVTQYPSTAIVDLGGEINQIREISFDTFFPTDGRYIPKSYLLQGSTDGTTWTTIADVTDFIPTSGTFIRHALYGAFRYISLIVRAPQDNQSSVNISNFKVMCMQGGTIIDGNMILTGSIEATRIHANTITGDKLVEDAITAREIASKTITANEIASNTITADKIQAGTLTSASGVFGDISADNIKTGTLDASIVNVTNLNASNITSGTITADRINGGTLTLGGGNNGNGLEIVKDDRGLEIVRVDNNGLTITMQLTPDGYGLNRAFEIKAYNGDVLMTIDGQGQMNYYGAMAVRSLETTGNMITYADGKQALKTANVIEMSVINDANNDNSTYLAVNTSLHNRGIQSWISDIRLKENIKDSEVDALSKICAIKCRQFDWKESHTHQDLGVVSQELRKIEPTMAYGVKQPDDSLLYQPDESILIPYLIKSVQQLKQEIETLKTEISQLKGSI</sequence>
<dbReference type="NCBIfam" id="TIGR01665">
    <property type="entry name" value="put_anti_recept"/>
    <property type="match status" value="1"/>
</dbReference>
<dbReference type="EMBL" id="CP096983">
    <property type="protein sequence ID" value="URZ11531.1"/>
    <property type="molecule type" value="Genomic_DNA"/>
</dbReference>
<dbReference type="InterPro" id="IPR007119">
    <property type="entry name" value="Phage_tail_spike_N"/>
</dbReference>
<dbReference type="Pfam" id="PF06605">
    <property type="entry name" value="Prophage_tail"/>
    <property type="match status" value="1"/>
</dbReference>
<dbReference type="PROSITE" id="PS51688">
    <property type="entry name" value="ICA"/>
    <property type="match status" value="1"/>
</dbReference>
<dbReference type="InterPro" id="IPR010572">
    <property type="entry name" value="Tail_dom"/>
</dbReference>
<dbReference type="RefSeq" id="WP_176091623.1">
    <property type="nucleotide sequence ID" value="NZ_CP096983.1"/>
</dbReference>
<evidence type="ECO:0000313" key="2">
    <source>
        <dbReference type="EMBL" id="URZ11531.1"/>
    </source>
</evidence>
<dbReference type="InterPro" id="IPR003305">
    <property type="entry name" value="CenC_carb-bd"/>
</dbReference>
<gene>
    <name evidence="2" type="ORF">CROST_022480</name>
</gene>
<dbReference type="InterPro" id="IPR030392">
    <property type="entry name" value="S74_ICA"/>
</dbReference>
<dbReference type="KEGG" id="crw:CROST_022480"/>
<dbReference type="InterPro" id="IPR008979">
    <property type="entry name" value="Galactose-bd-like_sf"/>
</dbReference>
<evidence type="ECO:0000256" key="1">
    <source>
        <dbReference type="ARBA" id="ARBA00022801"/>
    </source>
</evidence>
<dbReference type="SUPFAM" id="SSF49785">
    <property type="entry name" value="Galactose-binding domain-like"/>
    <property type="match status" value="1"/>
</dbReference>
<dbReference type="Gene3D" id="2.60.120.260">
    <property type="entry name" value="Galactose-binding domain-like"/>
    <property type="match status" value="1"/>
</dbReference>
<dbReference type="Pfam" id="PF02018">
    <property type="entry name" value="CBM_4_9"/>
    <property type="match status" value="1"/>
</dbReference>
<evidence type="ECO:0000313" key="3">
    <source>
        <dbReference type="Proteomes" id="UP000190951"/>
    </source>
</evidence>
<dbReference type="Proteomes" id="UP000190951">
    <property type="component" value="Chromosome"/>
</dbReference>
<organism evidence="2 3">
    <name type="scientific">Clostridium felsineum</name>
    <dbReference type="NCBI Taxonomy" id="36839"/>
    <lineage>
        <taxon>Bacteria</taxon>
        <taxon>Bacillati</taxon>
        <taxon>Bacillota</taxon>
        <taxon>Clostridia</taxon>
        <taxon>Eubacteriales</taxon>
        <taxon>Clostridiaceae</taxon>
        <taxon>Clostridium</taxon>
    </lineage>
</organism>
<reference evidence="2 3" key="1">
    <citation type="submission" date="2022-04" db="EMBL/GenBank/DDBJ databases">
        <title>Genome sequence of C. roseum typestrain.</title>
        <authorList>
            <person name="Poehlein A."/>
            <person name="Schoch T."/>
            <person name="Duerre P."/>
            <person name="Daniel R."/>
        </authorList>
    </citation>
    <scope>NUCLEOTIDE SEQUENCE [LARGE SCALE GENOMIC DNA]</scope>
    <source>
        <strain evidence="2 3">DSM 7320</strain>
    </source>
</reference>
<keyword evidence="3" id="KW-1185">Reference proteome</keyword>
<accession>A0A1S8MDV5</accession>
<dbReference type="STRING" id="84029.CROST_35460"/>
<name>A0A1S8MDV5_9CLOT</name>
<proteinExistence type="predicted"/>
<dbReference type="GO" id="GO:0016798">
    <property type="term" value="F:hydrolase activity, acting on glycosyl bonds"/>
    <property type="evidence" value="ECO:0007669"/>
    <property type="project" value="InterPro"/>
</dbReference>
<keyword evidence="1" id="KW-0378">Hydrolase</keyword>